<accession>A0A164U0I1</accession>
<dbReference type="Proteomes" id="UP000076858">
    <property type="component" value="Unassembled WGS sequence"/>
</dbReference>
<dbReference type="EMBL" id="LRGB01001660">
    <property type="protein sequence ID" value="KZS10941.1"/>
    <property type="molecule type" value="Genomic_DNA"/>
</dbReference>
<comment type="caution">
    <text evidence="1">The sequence shown here is derived from an EMBL/GenBank/DDBJ whole genome shotgun (WGS) entry which is preliminary data.</text>
</comment>
<protein>
    <submittedName>
        <fullName evidence="1">Uncharacterized protein</fullName>
    </submittedName>
</protein>
<name>A0A164U0I1_9CRUS</name>
<reference evidence="1 2" key="1">
    <citation type="submission" date="2016-03" db="EMBL/GenBank/DDBJ databases">
        <title>EvidentialGene: Evidence-directed Construction of Genes on Genomes.</title>
        <authorList>
            <person name="Gilbert D.G."/>
            <person name="Choi J.-H."/>
            <person name="Mockaitis K."/>
            <person name="Colbourne J."/>
            <person name="Pfrender M."/>
        </authorList>
    </citation>
    <scope>NUCLEOTIDE SEQUENCE [LARGE SCALE GENOMIC DNA]</scope>
    <source>
        <strain evidence="1 2">Xinb3</strain>
        <tissue evidence="1">Complete organism</tissue>
    </source>
</reference>
<gene>
    <name evidence="1" type="ORF">APZ42_024482</name>
</gene>
<evidence type="ECO:0000313" key="2">
    <source>
        <dbReference type="Proteomes" id="UP000076858"/>
    </source>
</evidence>
<evidence type="ECO:0000313" key="1">
    <source>
        <dbReference type="EMBL" id="KZS10941.1"/>
    </source>
</evidence>
<organism evidence="1 2">
    <name type="scientific">Daphnia magna</name>
    <dbReference type="NCBI Taxonomy" id="35525"/>
    <lineage>
        <taxon>Eukaryota</taxon>
        <taxon>Metazoa</taxon>
        <taxon>Ecdysozoa</taxon>
        <taxon>Arthropoda</taxon>
        <taxon>Crustacea</taxon>
        <taxon>Branchiopoda</taxon>
        <taxon>Diplostraca</taxon>
        <taxon>Cladocera</taxon>
        <taxon>Anomopoda</taxon>
        <taxon>Daphniidae</taxon>
        <taxon>Daphnia</taxon>
    </lineage>
</organism>
<keyword evidence="2" id="KW-1185">Reference proteome</keyword>
<dbReference type="AlphaFoldDB" id="A0A164U0I1"/>
<proteinExistence type="predicted"/>
<sequence>MSICCILNVNRPYANEKERKQFCHSNVDVTPLKAHGVSIACYMTLLEEEGEPIGNWKMAARNDQL</sequence>